<keyword evidence="5 7" id="KW-1133">Transmembrane helix</keyword>
<feature type="transmembrane region" description="Helical" evidence="7">
    <location>
        <begin position="731"/>
        <end position="754"/>
    </location>
</feature>
<dbReference type="SUPFAM" id="SSF51621">
    <property type="entry name" value="Phosphoenolpyruvate/pyruvate domain"/>
    <property type="match status" value="1"/>
</dbReference>
<dbReference type="InterPro" id="IPR043129">
    <property type="entry name" value="ATPase_NBD"/>
</dbReference>
<proteinExistence type="predicted"/>
<evidence type="ECO:0000256" key="2">
    <source>
        <dbReference type="ARBA" id="ARBA00022448"/>
    </source>
</evidence>
<keyword evidence="4" id="KW-0479">Metal-binding</keyword>
<dbReference type="PANTHER" id="PTHR43791">
    <property type="entry name" value="PERMEASE-RELATED"/>
    <property type="match status" value="1"/>
</dbReference>
<accession>A0A401KPA1</accession>
<keyword evidence="2" id="KW-0813">Transport</keyword>
<keyword evidence="3 7" id="KW-0812">Transmembrane</keyword>
<evidence type="ECO:0000259" key="8">
    <source>
        <dbReference type="Pfam" id="PF03328"/>
    </source>
</evidence>
<evidence type="ECO:0000313" key="9">
    <source>
        <dbReference type="EMBL" id="GCB21123.1"/>
    </source>
</evidence>
<dbReference type="EMBL" id="BDHI01000007">
    <property type="protein sequence ID" value="GCB21123.1"/>
    <property type="molecule type" value="Genomic_DNA"/>
</dbReference>
<dbReference type="GO" id="GO:0046872">
    <property type="term" value="F:metal ion binding"/>
    <property type="evidence" value="ECO:0007669"/>
    <property type="project" value="UniProtKB-KW"/>
</dbReference>
<sequence>MSDKEALGPPTKSTLQDGEWKPNIVVGVDFGMTHTGVAYSYGPDWPPPKTIQRWPGKLPGELANKVPTCIIYGSDSKTVSHWGFQCDIDNYEARTKEFFKLHLAPQYVRDGGPSLTEAQKWFQDYIQCIYRHVVSYFETTIPQFVMQRVEFIFSVPTTWKDVRMVEEIRRLLMQVIDARNPNHRARIGLTEAEAAAVYAGNEHYGQDDTILVCDSGGGTTDVNVLKLLSAQSEPTQLAQLGHVEGHPIGSVFIDREIHRLMCKRLEGIHQHLKSSPNTTAWRMTFGRFQRYKCAFGTDATATPWLKLDVPGLDPNLDFPEVGIFNGQMQIAWEDVQKSFDSKVDGIFQLIDTHIQQLRAQGSSDDIKYLVLSGGLGSSPYVRQRLQEKYNSSSKVSPTGVNMQVLMADEPQLVVVHGLVMDRTQQLKRGVLTFGFRCAPVSYGIICHKVYNREIHVGERVQMDVRDKRLYALDQIDWLVVKGRPIPPTGVTKEFHLRTDVGLEAGIHNVEIVMSTELPDRLPRSLSHEGWQTVCNLDIATDNVDRKLKNRHWYSSKPAFWRTSFESPRVIIRRLDHPIQRKRQPIIHHAGILATVKDSGSCPTTSAKSDVSVVCGVPMGDRRLQSVNPGKIKVMAPRNDEYHLDDRDSKIIVENLEDVSYPEHSLTQFPLLREKTPTELEHLDKAVLKKLDYYFLPCVTIMLLMSYLDRINVSNARLAGMQDDLHMSDTEWSAGISLFYVGYIISQVPASVFIAKGKPSIIFPCIMLSWSAVTICMPALTSAWGFCLCRFLVGVTEGPFIPAVSLMTSSWYTKKESPLRMGIWHAGNIISNVFSGLLAAAILTNMDGIAHLRAWQWFILLEGTVSILVALIAFWFLPNFPDNTSRRWFSEEEAEMAKYRQFVSAGGIHEDDEGGRWTGVWLAVKDPFTWLFSAMHFALIIAQSFKDFFPSIVATLNFSQVETYLVQAPPWVIAYIATLILSWSCGRFLKHCWHIVIPMLITLAGTVIMISTLNIGARYFSFILLYPNILGNQRRPAPAHKTSRPGGNRELRIVSLALVHAIFLPNVAGAEYPEPLPHAHPVRANNPLLTAKYLTTNELPLLCKTTSIHAVFIDMEHSALDMRTVSQLILACHCAGISPVVRSPSKSHFHISRILDAGASAVVIPHVESVEEVKEIVQHGKYAPLGKRGCTNNQPAFGFRHVSTKVQNKVLNEQTMLIPMIETPGAVEIVEEIVAVEGVDGILVGSNDLCSDLGIPGGYDTAEYQDAVRRVIKACVDAGKPVGIGGIGGRLDILEMWFRLGATWSLGGQDGAMLQAGMKGLSQKYEEINARLERE</sequence>
<feature type="transmembrane region" description="Helical" evidence="7">
    <location>
        <begin position="760"/>
        <end position="779"/>
    </location>
</feature>
<dbReference type="InterPro" id="IPR005000">
    <property type="entry name" value="Aldolase/citrate-lyase_domain"/>
</dbReference>
<dbReference type="Gene3D" id="3.90.640.10">
    <property type="entry name" value="Actin, Chain A, domain 4"/>
    <property type="match status" value="1"/>
</dbReference>
<comment type="caution">
    <text evidence="9">The sequence shown here is derived from an EMBL/GenBank/DDBJ whole genome shotgun (WGS) entry which is preliminary data.</text>
</comment>
<gene>
    <name evidence="9" type="ORF">AAWM_04008</name>
</gene>
<dbReference type="GO" id="GO:0003824">
    <property type="term" value="F:catalytic activity"/>
    <property type="evidence" value="ECO:0007669"/>
    <property type="project" value="InterPro"/>
</dbReference>
<dbReference type="Proteomes" id="UP000286921">
    <property type="component" value="Unassembled WGS sequence"/>
</dbReference>
<evidence type="ECO:0000256" key="7">
    <source>
        <dbReference type="SAM" id="Phobius"/>
    </source>
</evidence>
<dbReference type="Gene3D" id="3.30.420.40">
    <property type="match status" value="2"/>
</dbReference>
<keyword evidence="10" id="KW-1185">Reference proteome</keyword>
<dbReference type="InterPro" id="IPR015813">
    <property type="entry name" value="Pyrv/PenolPyrv_kinase-like_dom"/>
</dbReference>
<dbReference type="GO" id="GO:0016020">
    <property type="term" value="C:membrane"/>
    <property type="evidence" value="ECO:0007669"/>
    <property type="project" value="UniProtKB-SubCell"/>
</dbReference>
<evidence type="ECO:0000256" key="3">
    <source>
        <dbReference type="ARBA" id="ARBA00022692"/>
    </source>
</evidence>
<dbReference type="Pfam" id="PF07690">
    <property type="entry name" value="MFS_1"/>
    <property type="match status" value="1"/>
</dbReference>
<dbReference type="SUPFAM" id="SSF53067">
    <property type="entry name" value="Actin-like ATPase domain"/>
    <property type="match status" value="2"/>
</dbReference>
<dbReference type="SUPFAM" id="SSF103473">
    <property type="entry name" value="MFS general substrate transporter"/>
    <property type="match status" value="1"/>
</dbReference>
<dbReference type="PANTHER" id="PTHR43791:SF13">
    <property type="entry name" value="MAJOR FACILITATOR SUPERFAMILY (MFS) PROFILE DOMAIN-CONTAINING PROTEIN"/>
    <property type="match status" value="1"/>
</dbReference>
<evidence type="ECO:0000256" key="5">
    <source>
        <dbReference type="ARBA" id="ARBA00022989"/>
    </source>
</evidence>
<dbReference type="GO" id="GO:0022857">
    <property type="term" value="F:transmembrane transporter activity"/>
    <property type="evidence" value="ECO:0007669"/>
    <property type="project" value="InterPro"/>
</dbReference>
<feature type="transmembrane region" description="Helical" evidence="7">
    <location>
        <begin position="822"/>
        <end position="842"/>
    </location>
</feature>
<feature type="transmembrane region" description="Helical" evidence="7">
    <location>
        <begin position="994"/>
        <end position="1016"/>
    </location>
</feature>
<evidence type="ECO:0000256" key="1">
    <source>
        <dbReference type="ARBA" id="ARBA00004141"/>
    </source>
</evidence>
<reference evidence="9 10" key="1">
    <citation type="submission" date="2016-09" db="EMBL/GenBank/DDBJ databases">
        <title>Aspergillus awamori IFM 58123T.</title>
        <authorList>
            <person name="Kusuya Y."/>
            <person name="Shimizu M."/>
            <person name="Takahashi H."/>
            <person name="Yaguchi T."/>
        </authorList>
    </citation>
    <scope>NUCLEOTIDE SEQUENCE [LARGE SCALE GENOMIC DNA]</scope>
    <source>
        <strain evidence="9 10">IFM 58123</strain>
    </source>
</reference>
<dbReference type="InterPro" id="IPR036259">
    <property type="entry name" value="MFS_trans_sf"/>
</dbReference>
<comment type="subcellular location">
    <subcellularLocation>
        <location evidence="1">Membrane</location>
        <topology evidence="1">Multi-pass membrane protein</topology>
    </subcellularLocation>
</comment>
<dbReference type="Gene3D" id="3.20.20.60">
    <property type="entry name" value="Phosphoenolpyruvate-binding domains"/>
    <property type="match status" value="1"/>
</dbReference>
<evidence type="ECO:0000256" key="6">
    <source>
        <dbReference type="ARBA" id="ARBA00023136"/>
    </source>
</evidence>
<evidence type="ECO:0000256" key="4">
    <source>
        <dbReference type="ARBA" id="ARBA00022723"/>
    </source>
</evidence>
<dbReference type="Pfam" id="PF03328">
    <property type="entry name" value="HpcH_HpaI"/>
    <property type="match status" value="1"/>
</dbReference>
<dbReference type="CDD" id="cd10170">
    <property type="entry name" value="ASKHA_NBD_HSP70"/>
    <property type="match status" value="1"/>
</dbReference>
<dbReference type="FunFam" id="1.20.1250.20:FF:000057">
    <property type="entry name" value="MFS general substrate transporter"/>
    <property type="match status" value="1"/>
</dbReference>
<evidence type="ECO:0000313" key="10">
    <source>
        <dbReference type="Proteomes" id="UP000286921"/>
    </source>
</evidence>
<feature type="domain" description="HpcH/HpaI aldolase/citrate lyase" evidence="8">
    <location>
        <begin position="1104"/>
        <end position="1278"/>
    </location>
</feature>
<name>A0A401KPA1_ASPAW</name>
<protein>
    <submittedName>
        <fullName evidence="9">Uncharacterized transporter C1683.12</fullName>
    </submittedName>
</protein>
<organism evidence="9 10">
    <name type="scientific">Aspergillus awamori</name>
    <name type="common">Black koji mold</name>
    <dbReference type="NCBI Taxonomy" id="105351"/>
    <lineage>
        <taxon>Eukaryota</taxon>
        <taxon>Fungi</taxon>
        <taxon>Dikarya</taxon>
        <taxon>Ascomycota</taxon>
        <taxon>Pezizomycotina</taxon>
        <taxon>Eurotiomycetes</taxon>
        <taxon>Eurotiomycetidae</taxon>
        <taxon>Eurotiales</taxon>
        <taxon>Aspergillaceae</taxon>
        <taxon>Aspergillus</taxon>
    </lineage>
</organism>
<dbReference type="Gene3D" id="1.20.1250.20">
    <property type="entry name" value="MFS general substrate transporter like domains"/>
    <property type="match status" value="1"/>
</dbReference>
<keyword evidence="6 7" id="KW-0472">Membrane</keyword>
<dbReference type="InterPro" id="IPR040442">
    <property type="entry name" value="Pyrv_kinase-like_dom_sf"/>
</dbReference>
<dbReference type="InterPro" id="IPR011701">
    <property type="entry name" value="MFS"/>
</dbReference>
<feature type="transmembrane region" description="Helical" evidence="7">
    <location>
        <begin position="969"/>
        <end position="988"/>
    </location>
</feature>
<feature type="transmembrane region" description="Helical" evidence="7">
    <location>
        <begin position="854"/>
        <end position="876"/>
    </location>
</feature>